<evidence type="ECO:0000313" key="6">
    <source>
        <dbReference type="Proteomes" id="UP000008141"/>
    </source>
</evidence>
<comment type="catalytic activity">
    <reaction evidence="1">
        <text>adenosine(4) in tRNA(His) + S-adenosyl-L-methionine = 2'-O-methyladenosine(4) in tRNA(His) + S-adenosyl-L-homocysteine + H(+)</text>
        <dbReference type="Rhea" id="RHEA:43196"/>
        <dbReference type="Rhea" id="RHEA-COMP:10401"/>
        <dbReference type="Rhea" id="RHEA-COMP:10402"/>
        <dbReference type="ChEBI" id="CHEBI:15378"/>
        <dbReference type="ChEBI" id="CHEBI:57856"/>
        <dbReference type="ChEBI" id="CHEBI:59789"/>
        <dbReference type="ChEBI" id="CHEBI:74411"/>
        <dbReference type="ChEBI" id="CHEBI:74477"/>
        <dbReference type="EC" id="2.1.1.225"/>
    </reaction>
</comment>
<evidence type="ECO:0000259" key="4">
    <source>
        <dbReference type="Pfam" id="PF11722"/>
    </source>
</evidence>
<evidence type="ECO:0000313" key="5">
    <source>
        <dbReference type="EMBL" id="EFN54498.1"/>
    </source>
</evidence>
<comment type="function">
    <text evidence="1">tRNA methylase which 2'-O-methylates cytidine(4) in tRNA(Pro) and tRNA(Gly)(GCC), and adenosine(4) in tRNA(His).</text>
</comment>
<comment type="catalytic activity">
    <reaction evidence="1">
        <text>cytidine(4) in tRNA(Pro) + S-adenosyl-L-methionine = 2'-O-methylcytidine(4) in tRNA(Pro) + S-adenosyl-L-homocysteine + H(+)</text>
        <dbReference type="Rhea" id="RHEA:32767"/>
        <dbReference type="Rhea" id="RHEA-COMP:10397"/>
        <dbReference type="Rhea" id="RHEA-COMP:10398"/>
        <dbReference type="ChEBI" id="CHEBI:15378"/>
        <dbReference type="ChEBI" id="CHEBI:57856"/>
        <dbReference type="ChEBI" id="CHEBI:59789"/>
        <dbReference type="ChEBI" id="CHEBI:74495"/>
        <dbReference type="ChEBI" id="CHEBI:82748"/>
        <dbReference type="EC" id="2.1.1.225"/>
    </reaction>
</comment>
<keyword evidence="6" id="KW-1185">Reference proteome</keyword>
<dbReference type="RefSeq" id="XP_005846600.1">
    <property type="nucleotide sequence ID" value="XM_005846538.1"/>
</dbReference>
<dbReference type="GeneID" id="17353961"/>
<dbReference type="EC" id="2.1.1.225" evidence="1"/>
<keyword evidence="1" id="KW-0489">Methyltransferase</keyword>
<accession>E1ZHP8</accession>
<keyword evidence="1" id="KW-0863">Zinc-finger</keyword>
<dbReference type="GO" id="GO:0106050">
    <property type="term" value="F:tRNA 2'-O-methyltransferase activity"/>
    <property type="evidence" value="ECO:0007669"/>
    <property type="project" value="UniProtKB-UniRule"/>
</dbReference>
<keyword evidence="1" id="KW-0808">Transferase</keyword>
<keyword evidence="1" id="KW-0819">tRNA processing</keyword>
<feature type="region of interest" description="Disordered" evidence="2">
    <location>
        <begin position="428"/>
        <end position="484"/>
    </location>
</feature>
<evidence type="ECO:0000256" key="1">
    <source>
        <dbReference type="RuleBase" id="RU367103"/>
    </source>
</evidence>
<feature type="region of interest" description="Disordered" evidence="2">
    <location>
        <begin position="137"/>
        <end position="175"/>
    </location>
</feature>
<feature type="region of interest" description="Disordered" evidence="2">
    <location>
        <begin position="1"/>
        <end position="25"/>
    </location>
</feature>
<dbReference type="Pfam" id="PF05206">
    <property type="entry name" value="TRM13"/>
    <property type="match status" value="2"/>
</dbReference>
<dbReference type="InterPro" id="IPR021721">
    <property type="entry name" value="Znf_CCCH-type_TRM13"/>
</dbReference>
<feature type="compositionally biased region" description="Low complexity" evidence="2">
    <location>
        <begin position="1"/>
        <end position="11"/>
    </location>
</feature>
<dbReference type="OrthoDB" id="258806at2759"/>
<comment type="catalytic activity">
    <reaction evidence="1">
        <text>cytidine(4) in tRNA(Gly)(GCC) + S-adenosyl-L-methionine = 2'-O-methylcytidine(4) in tRNA(Gly)(GCC) + S-adenosyl-L-homocysteine + H(+)</text>
        <dbReference type="Rhea" id="RHEA:43192"/>
        <dbReference type="Rhea" id="RHEA-COMP:10399"/>
        <dbReference type="Rhea" id="RHEA-COMP:10400"/>
        <dbReference type="ChEBI" id="CHEBI:15378"/>
        <dbReference type="ChEBI" id="CHEBI:57856"/>
        <dbReference type="ChEBI" id="CHEBI:59789"/>
        <dbReference type="ChEBI" id="CHEBI:74495"/>
        <dbReference type="ChEBI" id="CHEBI:82748"/>
        <dbReference type="EC" id="2.1.1.225"/>
    </reaction>
</comment>
<dbReference type="OMA" id="HRCSWRS"/>
<dbReference type="InterPro" id="IPR007871">
    <property type="entry name" value="Methyltransferase_TRM13"/>
</dbReference>
<dbReference type="GO" id="GO:0030488">
    <property type="term" value="P:tRNA methylation"/>
    <property type="evidence" value="ECO:0007669"/>
    <property type="project" value="InterPro"/>
</dbReference>
<dbReference type="InterPro" id="IPR039044">
    <property type="entry name" value="Trm13"/>
</dbReference>
<dbReference type="eggNOG" id="KOG2811">
    <property type="taxonomic scope" value="Eukaryota"/>
</dbReference>
<evidence type="ECO:0000256" key="2">
    <source>
        <dbReference type="SAM" id="MobiDB-lite"/>
    </source>
</evidence>
<proteinExistence type="inferred from homology"/>
<dbReference type="AlphaFoldDB" id="E1ZHP8"/>
<feature type="compositionally biased region" description="Polar residues" evidence="2">
    <location>
        <begin position="448"/>
        <end position="460"/>
    </location>
</feature>
<comment type="similarity">
    <text evidence="1">Belongs to the methyltransferase TRM13 family.</text>
</comment>
<dbReference type="Proteomes" id="UP000008141">
    <property type="component" value="Unassembled WGS sequence"/>
</dbReference>
<dbReference type="PANTHER" id="PTHR12998">
    <property type="entry name" value="TRNA:M(4)X MODIFICATION ENZYME TRM13 HOMOLOG"/>
    <property type="match status" value="1"/>
</dbReference>
<keyword evidence="1" id="KW-0949">S-adenosyl-L-methionine</keyword>
<keyword evidence="1" id="KW-0862">Zinc</keyword>
<dbReference type="FunCoup" id="E1ZHP8">
    <property type="interactions" value="1343"/>
</dbReference>
<dbReference type="STRING" id="554065.E1ZHP8"/>
<gene>
    <name evidence="5" type="ORF">CHLNCDRAFT_52958</name>
</gene>
<dbReference type="Pfam" id="PF11722">
    <property type="entry name" value="zf-TRM13_CCCH"/>
    <property type="match status" value="1"/>
</dbReference>
<name>E1ZHP8_CHLVA</name>
<feature type="domain" description="Methyltransferase TRM13" evidence="3">
    <location>
        <begin position="241"/>
        <end position="464"/>
    </location>
</feature>
<feature type="compositionally biased region" description="Low complexity" evidence="2">
    <location>
        <begin position="137"/>
        <end position="161"/>
    </location>
</feature>
<reference evidence="5 6" key="1">
    <citation type="journal article" date="2010" name="Plant Cell">
        <title>The Chlorella variabilis NC64A genome reveals adaptation to photosymbiosis, coevolution with viruses, and cryptic sex.</title>
        <authorList>
            <person name="Blanc G."/>
            <person name="Duncan G."/>
            <person name="Agarkova I."/>
            <person name="Borodovsky M."/>
            <person name="Gurnon J."/>
            <person name="Kuo A."/>
            <person name="Lindquist E."/>
            <person name="Lucas S."/>
            <person name="Pangilinan J."/>
            <person name="Polle J."/>
            <person name="Salamov A."/>
            <person name="Terry A."/>
            <person name="Yamada T."/>
            <person name="Dunigan D.D."/>
            <person name="Grigoriev I.V."/>
            <person name="Claverie J.M."/>
            <person name="Van Etten J.L."/>
        </authorList>
    </citation>
    <scope>NUCLEOTIDE SEQUENCE [LARGE SCALE GENOMIC DNA]</scope>
    <source>
        <strain evidence="5 6">NC64A</strain>
    </source>
</reference>
<feature type="compositionally biased region" description="Low complexity" evidence="2">
    <location>
        <begin position="469"/>
        <end position="484"/>
    </location>
</feature>
<keyword evidence="1" id="KW-0479">Metal-binding</keyword>
<protein>
    <recommendedName>
        <fullName evidence="1">tRNA:m(4)X modification enzyme TRM13</fullName>
        <ecNumber evidence="1">2.1.1.225</ecNumber>
    </recommendedName>
</protein>
<dbReference type="GO" id="GO:0008270">
    <property type="term" value="F:zinc ion binding"/>
    <property type="evidence" value="ECO:0007669"/>
    <property type="project" value="UniProtKB-KW"/>
</dbReference>
<dbReference type="PANTHER" id="PTHR12998:SF0">
    <property type="entry name" value="TRNA:M(4)X MODIFICATION ENZYME TRM13 HOMOLOG"/>
    <property type="match status" value="1"/>
</dbReference>
<organism evidence="6">
    <name type="scientific">Chlorella variabilis</name>
    <name type="common">Green alga</name>
    <dbReference type="NCBI Taxonomy" id="554065"/>
    <lineage>
        <taxon>Eukaryota</taxon>
        <taxon>Viridiplantae</taxon>
        <taxon>Chlorophyta</taxon>
        <taxon>core chlorophytes</taxon>
        <taxon>Trebouxiophyceae</taxon>
        <taxon>Chlorellales</taxon>
        <taxon>Chlorellaceae</taxon>
        <taxon>Chlorella clade</taxon>
        <taxon>Chlorella</taxon>
    </lineage>
</organism>
<dbReference type="KEGG" id="cvr:CHLNCDRAFT_52958"/>
<sequence>MAAAQQAAATAAPPPPQQAAALQAQAALPAAEQPMPGKCHFFLEKKRRHCKFDAVPGKAYCGNHLYEGEGVGPKRVPCPWDPKGGHTVLESELERHKNKCPGYLQRLAQQEQPCFAEDINAGPGLEVEWPAGLQPLPAPAQLTQHTSGADAAADAGATDGSSIRKRQRRQRPAQGASLVQAAYAAAMGEQRFMQLLQRVETACEQVCEAEPLSLALPPEAEPFLAPESATCNRPFSLKHAQQQASIVGNMKQRGLLAGAAGVAYVEYGAGKGYLSHMLSLCCPEARKVVMMDVRGFKEKADRSMRHLDMQRLRCDIKDFDVGKVRVPGLDSNGPWVALGKHLCGAATDFTLRSCARERQRQAGREGQPQGGVRGLAVATCCHHRCSWRHFVAQDVMLQLGFSPQEFEVIVWMTGWALCGHEAPAGFGGSDCEEADEGTAEQQHHSDGEQQPGSSAATQSQARHKRGRDGASAPPSPTALGAAAAAAEGTPAAGAAAEAAAAACAAAAGDDWRPQRALTREQKIAVGRRCKRLIDAARLRWLRRQGFEASLVKYVPSEVSGENRLLLATAAAAAQ</sequence>
<feature type="domain" description="Methyltransferase TRM13" evidence="3">
    <location>
        <begin position="509"/>
        <end position="567"/>
    </location>
</feature>
<dbReference type="InParanoid" id="E1ZHP8"/>
<dbReference type="EMBL" id="GL433847">
    <property type="protein sequence ID" value="EFN54498.1"/>
    <property type="molecule type" value="Genomic_DNA"/>
</dbReference>
<evidence type="ECO:0000259" key="3">
    <source>
        <dbReference type="Pfam" id="PF05206"/>
    </source>
</evidence>
<feature type="domain" description="Zinc finger CCCH-type TRM13" evidence="4">
    <location>
        <begin position="38"/>
        <end position="65"/>
    </location>
</feature>